<evidence type="ECO:0000313" key="4">
    <source>
        <dbReference type="Proteomes" id="UP001194746"/>
    </source>
</evidence>
<feature type="transmembrane region" description="Helical" evidence="2">
    <location>
        <begin position="89"/>
        <end position="109"/>
    </location>
</feature>
<accession>A0AAD4CLF9</accession>
<keyword evidence="2" id="KW-0812">Transmembrane</keyword>
<evidence type="ECO:0008006" key="5">
    <source>
        <dbReference type="Google" id="ProtNLM"/>
    </source>
</evidence>
<proteinExistence type="predicted"/>
<feature type="transmembrane region" description="Helical" evidence="2">
    <location>
        <begin position="129"/>
        <end position="154"/>
    </location>
</feature>
<evidence type="ECO:0000256" key="1">
    <source>
        <dbReference type="SAM" id="MobiDB-lite"/>
    </source>
</evidence>
<reference evidence="3" key="2">
    <citation type="submission" date="2020-02" db="EMBL/GenBank/DDBJ databases">
        <authorList>
            <person name="Gilchrist C.L.M."/>
            <person name="Chooi Y.-H."/>
        </authorList>
    </citation>
    <scope>NUCLEOTIDE SEQUENCE</scope>
    <source>
        <strain evidence="3">MST-FP2251</strain>
    </source>
</reference>
<gene>
    <name evidence="3" type="ORF">FE257_008453</name>
</gene>
<name>A0AAD4CLF9_ASPNN</name>
<dbReference type="Proteomes" id="UP001194746">
    <property type="component" value="Unassembled WGS sequence"/>
</dbReference>
<reference evidence="3" key="1">
    <citation type="journal article" date="2019" name="Beilstein J. Org. Chem.">
        <title>Nanangenines: drimane sesquiterpenoids as the dominant metabolite cohort of a novel Australian fungus, Aspergillus nanangensis.</title>
        <authorList>
            <person name="Lacey H.J."/>
            <person name="Gilchrist C.L.M."/>
            <person name="Crombie A."/>
            <person name="Kalaitzis J.A."/>
            <person name="Vuong D."/>
            <person name="Rutledge P.J."/>
            <person name="Turner P."/>
            <person name="Pitt J.I."/>
            <person name="Lacey E."/>
            <person name="Chooi Y.H."/>
            <person name="Piggott A.M."/>
        </authorList>
    </citation>
    <scope>NUCLEOTIDE SEQUENCE</scope>
    <source>
        <strain evidence="3">MST-FP2251</strain>
    </source>
</reference>
<organism evidence="3 4">
    <name type="scientific">Aspergillus nanangensis</name>
    <dbReference type="NCBI Taxonomy" id="2582783"/>
    <lineage>
        <taxon>Eukaryota</taxon>
        <taxon>Fungi</taxon>
        <taxon>Dikarya</taxon>
        <taxon>Ascomycota</taxon>
        <taxon>Pezizomycotina</taxon>
        <taxon>Eurotiomycetes</taxon>
        <taxon>Eurotiomycetidae</taxon>
        <taxon>Eurotiales</taxon>
        <taxon>Aspergillaceae</taxon>
        <taxon>Aspergillus</taxon>
        <taxon>Aspergillus subgen. Circumdati</taxon>
    </lineage>
</organism>
<feature type="region of interest" description="Disordered" evidence="1">
    <location>
        <begin position="252"/>
        <end position="292"/>
    </location>
</feature>
<keyword evidence="2" id="KW-0472">Membrane</keyword>
<dbReference type="EMBL" id="VCAU01000044">
    <property type="protein sequence ID" value="KAF9888695.1"/>
    <property type="molecule type" value="Genomic_DNA"/>
</dbReference>
<evidence type="ECO:0000256" key="2">
    <source>
        <dbReference type="SAM" id="Phobius"/>
    </source>
</evidence>
<evidence type="ECO:0000313" key="3">
    <source>
        <dbReference type="EMBL" id="KAF9888695.1"/>
    </source>
</evidence>
<feature type="region of interest" description="Disordered" evidence="1">
    <location>
        <begin position="184"/>
        <end position="234"/>
    </location>
</feature>
<dbReference type="AlphaFoldDB" id="A0AAD4CLF9"/>
<keyword evidence="4" id="KW-1185">Reference proteome</keyword>
<feature type="transmembrane region" description="Helical" evidence="2">
    <location>
        <begin position="48"/>
        <end position="68"/>
    </location>
</feature>
<protein>
    <recommendedName>
        <fullName evidence="5">MARVEL domain-containing protein</fullName>
    </recommendedName>
</protein>
<feature type="transmembrane region" description="Helical" evidence="2">
    <location>
        <begin position="21"/>
        <end position="42"/>
    </location>
</feature>
<keyword evidence="2" id="KW-1133">Transmembrane helix</keyword>
<comment type="caution">
    <text evidence="3">The sequence shown here is derived from an EMBL/GenBank/DDBJ whole genome shotgun (WGS) entry which is preliminary data.</text>
</comment>
<sequence length="292" mass="32306">MRSKSVKPSAYPPLPFHLIRFAGFLSSLIVAIILAVFIYNLHKENHKLPFAFLVLIVTSILSLLNYVLTSITHCCHGLSPRLSMTCNTILIILWIISLGLLCWCMSNTILTTCNATYWATSTGITVCRIYKTLFSFTVLGTVAHIAAVALDVVVNRRQNRLGVYDPMGSNTALNDYKMHDRNSSIMSSGAAPAPHPADDPSTPLYAHHRHQPSEDFYDVPDPADRRGRGPAPIYGANSNLEQYHAGEAQMYADTAPARGGQPPRVRFSAYDYDGYAQHPTERTTGYDPGAYR</sequence>